<dbReference type="EMBL" id="JAQMWT010000390">
    <property type="protein sequence ID" value="KAJ8602067.1"/>
    <property type="molecule type" value="Genomic_DNA"/>
</dbReference>
<name>A0AAD7XHU9_9STRA</name>
<reference evidence="4" key="1">
    <citation type="submission" date="2023-01" db="EMBL/GenBank/DDBJ databases">
        <title>Metagenome sequencing of chrysophaentin producing Chrysophaeum taylorii.</title>
        <authorList>
            <person name="Davison J."/>
            <person name="Bewley C."/>
        </authorList>
    </citation>
    <scope>NUCLEOTIDE SEQUENCE</scope>
    <source>
        <strain evidence="4">NIES-1699</strain>
    </source>
</reference>
<organism evidence="4 5">
    <name type="scientific">Chrysophaeum taylorii</name>
    <dbReference type="NCBI Taxonomy" id="2483200"/>
    <lineage>
        <taxon>Eukaryota</taxon>
        <taxon>Sar</taxon>
        <taxon>Stramenopiles</taxon>
        <taxon>Ochrophyta</taxon>
        <taxon>Pelagophyceae</taxon>
        <taxon>Pelagomonadales</taxon>
        <taxon>Pelagomonadaceae</taxon>
        <taxon>Chrysophaeum</taxon>
    </lineage>
</organism>
<dbReference type="InterPro" id="IPR011004">
    <property type="entry name" value="Trimer_LpxA-like_sf"/>
</dbReference>
<dbReference type="PANTHER" id="PTHR22754:SF32">
    <property type="entry name" value="DISCO-INTERACTING PROTEIN 2"/>
    <property type="match status" value="1"/>
</dbReference>
<keyword evidence="2" id="KW-0812">Transmembrane</keyword>
<dbReference type="PROSITE" id="PS00455">
    <property type="entry name" value="AMP_BINDING"/>
    <property type="match status" value="1"/>
</dbReference>
<accession>A0AAD7XHU9</accession>
<comment type="caution">
    <text evidence="4">The sequence shown here is derived from an EMBL/GenBank/DDBJ whole genome shotgun (WGS) entry which is preliminary data.</text>
</comment>
<dbReference type="Proteomes" id="UP001230188">
    <property type="component" value="Unassembled WGS sequence"/>
</dbReference>
<evidence type="ECO:0000256" key="1">
    <source>
        <dbReference type="SAM" id="MobiDB-lite"/>
    </source>
</evidence>
<dbReference type="InterPro" id="IPR000873">
    <property type="entry name" value="AMP-dep_synth/lig_dom"/>
</dbReference>
<keyword evidence="2" id="KW-1133">Transmembrane helix</keyword>
<dbReference type="InterPro" id="IPR042099">
    <property type="entry name" value="ANL_N_sf"/>
</dbReference>
<dbReference type="SUPFAM" id="SSF56801">
    <property type="entry name" value="Acetyl-CoA synthetase-like"/>
    <property type="match status" value="1"/>
</dbReference>
<evidence type="ECO:0000313" key="4">
    <source>
        <dbReference type="EMBL" id="KAJ8602067.1"/>
    </source>
</evidence>
<protein>
    <recommendedName>
        <fullName evidence="3">AMP-dependent synthetase/ligase domain-containing protein</fullName>
    </recommendedName>
</protein>
<feature type="transmembrane region" description="Helical" evidence="2">
    <location>
        <begin position="1079"/>
        <end position="1104"/>
    </location>
</feature>
<sequence>MSGSNASYSESCSLLAQFEKIVRGEEVCIWWGGQSLSFGEVEAKSGVVAAALLRKVNPKDRVLLCYAPGPEFLVAFLACLRTGVIAVPVYPPDPSKMLKAIEKLSLVRDDCGAALCCTDGTVNMMRLASWLRYSWPSNLTWWNTQGTTRPFFLWRSSISDRIDEKDLALLQFTSGSTGQPKGVMLSHSNVWHNLNRIYLPLMSRTARAAGVEETSRLVGVNVLPQYHDTGLILMLLGPLLAGWKMTHISPLEFIKNPLAWLDALSAASWSAMPDFCYDLVARRLESKKNKDLFLEGIDLTSVVKLGAGVGQRCRPASLARFYEMVAGPTGLRDAQDLWMPAYGLAEHVVATTFETDGIVLSSRTDPRGIASCGSCFACVLKIVDVETQLEVEPGVSGELWIHSPSVARGYWGRPDLSEETFGARLAGDQRPFLRTGDLAFLEDGRLFICGRLRDLVLSGGKNYYPEDIEASFEDSCAGRVRPGAIAAFSVENDDANEEELVVVFELYPAAVSSAEAVAAAATTAVARDVGLRPSRVVAIKDRTIPKTTSGKIRRSATRQAYLSGTLQVIYDSGPPLFRSTSSDENNNRSPTEAAASDDVSKLAVEVVVVVSDDDDDDDDDEEEESSLAKRASSSSFLEENGGTICAKSSSNWAQHLEDSVLEALRTTTTTAEFSRMDEKTLLDRVATATLGRSTTSSLRGRTIATPEDVVKVIQEEYVQGIIVAKARDLLGKREIDSSSRLSDQGLTSQEAARLVQEIDDSLGLEVEYDQLLELSIEALARALLSPPPPPPKNATTTTIEKISVDEEEGEGRVAPPRGDWLLMDLLQCFGVLIVATLVALALVPCYHFGLAAQWKLEDGVYAARDNPPFSHIRVAPSVTTTGLLVVLVFPLFAASLSLIAVVAKWLVVGKYRSCRVERGSILFFRWWLVDRIFDQWELWCGAFVRDTLQIHFFYRLCGAQVAWSCRLDTFLREFDLVAIGEGARVQGAIYARAFEPGKILRFAPVVLETGAVLASSAILTPGCVMEPNAKLDHAGAAVAGSRFEAASVYSGSPARRDDAAILRPTEKATLDFSREALKIFVLLAMLYALVLLPSILVAVALNAANFSSWHFRYRGLAFYVVTYLAAATLSIPIAVATKWLVLGKSSSSSSSFGVGRWAVDYAWHRVACRFGLLAVGENGCLPNLVWRLLGARVALSASISAIHAISASEADFATIGPTAVLSGFVLSCTGADGRKKPTTIHGQVGYLSRVHAGATIHPRAVVGHQTIVAEDEVVSGVRLHDATFAPAVEVSRENAPRVRSWQCLLERAVVVILFGVGLVLAYELAVLAFFGAANYYKDTEYLSGWRRDGTRWTPPVDRNLAVLLLGVVGLVAIASISFAYRLWQFVVLDDFRRTPSRSAFLSSYFGYQTVFYEILQLAMPLVRGSRLAVSYLRFWGARVHETAFINSHYFYEPTLLELAAGCVLDDKNTNIAHVFRDGRLHFAPKKISRNAILHPHCVTWAGDVVPPNVVMGPRSQLATLDTEDPNNNNNNNGDSFAAEAYYLQGCPARRIRL</sequence>
<dbReference type="Pfam" id="PF00501">
    <property type="entry name" value="AMP-binding"/>
    <property type="match status" value="1"/>
</dbReference>
<feature type="transmembrane region" description="Helical" evidence="2">
    <location>
        <begin position="883"/>
        <end position="908"/>
    </location>
</feature>
<gene>
    <name evidence="4" type="ORF">CTAYLR_001599</name>
</gene>
<keyword evidence="2" id="KW-0472">Membrane</keyword>
<dbReference type="Gene3D" id="3.30.300.30">
    <property type="match status" value="1"/>
</dbReference>
<dbReference type="InterPro" id="IPR020845">
    <property type="entry name" value="AMP-binding_CS"/>
</dbReference>
<feature type="transmembrane region" description="Helical" evidence="2">
    <location>
        <begin position="1360"/>
        <end position="1383"/>
    </location>
</feature>
<evidence type="ECO:0000256" key="2">
    <source>
        <dbReference type="SAM" id="Phobius"/>
    </source>
</evidence>
<feature type="transmembrane region" description="Helical" evidence="2">
    <location>
        <begin position="1309"/>
        <end position="1336"/>
    </location>
</feature>
<dbReference type="SUPFAM" id="SSF51161">
    <property type="entry name" value="Trimeric LpxA-like enzymes"/>
    <property type="match status" value="1"/>
</dbReference>
<feature type="compositionally biased region" description="Low complexity" evidence="1">
    <location>
        <begin position="601"/>
        <end position="610"/>
    </location>
</feature>
<evidence type="ECO:0000313" key="5">
    <source>
        <dbReference type="Proteomes" id="UP001230188"/>
    </source>
</evidence>
<dbReference type="InterPro" id="IPR036736">
    <property type="entry name" value="ACP-like_sf"/>
</dbReference>
<feature type="compositionally biased region" description="Acidic residues" evidence="1">
    <location>
        <begin position="611"/>
        <end position="625"/>
    </location>
</feature>
<keyword evidence="5" id="KW-1185">Reference proteome</keyword>
<dbReference type="Gene3D" id="3.40.50.12780">
    <property type="entry name" value="N-terminal domain of ligase-like"/>
    <property type="match status" value="1"/>
</dbReference>
<feature type="region of interest" description="Disordered" evidence="1">
    <location>
        <begin position="573"/>
        <end position="634"/>
    </location>
</feature>
<feature type="compositionally biased region" description="Polar residues" evidence="1">
    <location>
        <begin position="578"/>
        <end position="590"/>
    </location>
</feature>
<dbReference type="SUPFAM" id="SSF47336">
    <property type="entry name" value="ACP-like"/>
    <property type="match status" value="1"/>
</dbReference>
<evidence type="ECO:0000259" key="3">
    <source>
        <dbReference type="Pfam" id="PF00501"/>
    </source>
</evidence>
<feature type="transmembrane region" description="Helical" evidence="2">
    <location>
        <begin position="1116"/>
        <end position="1141"/>
    </location>
</feature>
<feature type="domain" description="AMP-dependent synthetase/ligase" evidence="3">
    <location>
        <begin position="25"/>
        <end position="411"/>
    </location>
</feature>
<dbReference type="PANTHER" id="PTHR22754">
    <property type="entry name" value="DISCO-INTERACTING PROTEIN 2 DIP2 -RELATED"/>
    <property type="match status" value="1"/>
</dbReference>
<dbReference type="InterPro" id="IPR045851">
    <property type="entry name" value="AMP-bd_C_sf"/>
</dbReference>
<proteinExistence type="predicted"/>